<evidence type="ECO:0000256" key="1">
    <source>
        <dbReference type="SAM" id="Phobius"/>
    </source>
</evidence>
<proteinExistence type="predicted"/>
<keyword evidence="1" id="KW-0812">Transmembrane</keyword>
<dbReference type="Pfam" id="PF15842">
    <property type="entry name" value="DUF4718"/>
    <property type="match status" value="1"/>
</dbReference>
<feature type="transmembrane region" description="Helical" evidence="1">
    <location>
        <begin position="45"/>
        <end position="69"/>
    </location>
</feature>
<keyword evidence="1" id="KW-1133">Transmembrane helix</keyword>
<reference evidence="2" key="1">
    <citation type="submission" date="2023-04" db="EMBL/GenBank/DDBJ databases">
        <authorList>
            <consortium name="ELIXIR-Norway"/>
        </authorList>
    </citation>
    <scope>NUCLEOTIDE SEQUENCE [LARGE SCALE GENOMIC DNA]</scope>
</reference>
<keyword evidence="1" id="KW-0472">Membrane</keyword>
<gene>
    <name evidence="2" type="ORF">MRATA1EN1_LOCUS1170</name>
</gene>
<dbReference type="EMBL" id="OX459937">
    <property type="protein sequence ID" value="CAI9152208.1"/>
    <property type="molecule type" value="Genomic_DNA"/>
</dbReference>
<dbReference type="InterPro" id="IPR031695">
    <property type="entry name" value="DUF4718"/>
</dbReference>
<name>A0ABN8XVI9_RANTA</name>
<dbReference type="PANTHER" id="PTHR37858">
    <property type="entry name" value="HYPOTHETICAL PROTEIN LOC689589"/>
    <property type="match status" value="1"/>
</dbReference>
<organism evidence="2 3">
    <name type="scientific">Rangifer tarandus platyrhynchus</name>
    <name type="common">Svalbard reindeer</name>
    <dbReference type="NCBI Taxonomy" id="3082113"/>
    <lineage>
        <taxon>Eukaryota</taxon>
        <taxon>Metazoa</taxon>
        <taxon>Chordata</taxon>
        <taxon>Craniata</taxon>
        <taxon>Vertebrata</taxon>
        <taxon>Euteleostomi</taxon>
        <taxon>Mammalia</taxon>
        <taxon>Eutheria</taxon>
        <taxon>Laurasiatheria</taxon>
        <taxon>Artiodactyla</taxon>
        <taxon>Ruminantia</taxon>
        <taxon>Pecora</taxon>
        <taxon>Cervidae</taxon>
        <taxon>Odocoileinae</taxon>
        <taxon>Rangifer</taxon>
    </lineage>
</organism>
<dbReference type="PANTHER" id="PTHR37858:SF1">
    <property type="entry name" value="CHROMOSOME 1 OPEN READING FRAME 185"/>
    <property type="match status" value="1"/>
</dbReference>
<evidence type="ECO:0000313" key="2">
    <source>
        <dbReference type="EMBL" id="CAI9152208.1"/>
    </source>
</evidence>
<keyword evidence="3" id="KW-1185">Reference proteome</keyword>
<sequence length="261" mass="29873">MVTHPAKEQSLSLPPQHLQKHKWVSFLSSKMASGRSRGFFNHLTYFLAAGAVTLGIGFFALASALWFLICKRREIFQDSKFKAVDERCRQRPSKAKIKSHPQCVFISRNFHTGRFQSQEEQRKKETACIKANNVYSKDDFCLATKKVICDPSESSSATNPSSVTLSLSTLPSDFYYSQSVEIADDWYSDDSQMKKSPPMPFLEEPLMEKVFSYLTTIPLEQCTENVLNTTLCDDQKDDNLKEVFTRRNTEVEIQNLQHNTE</sequence>
<protein>
    <submittedName>
        <fullName evidence="2">Uncharacterized protein</fullName>
    </submittedName>
</protein>
<evidence type="ECO:0000313" key="3">
    <source>
        <dbReference type="Proteomes" id="UP001176941"/>
    </source>
</evidence>
<dbReference type="Proteomes" id="UP001176941">
    <property type="component" value="Chromosome 1"/>
</dbReference>
<accession>A0ABN8XVI9</accession>